<comment type="caution">
    <text evidence="2">The sequence shown here is derived from an EMBL/GenBank/DDBJ whole genome shotgun (WGS) entry which is preliminary data.</text>
</comment>
<evidence type="ECO:0000313" key="3">
    <source>
        <dbReference type="Proteomes" id="UP001296104"/>
    </source>
</evidence>
<gene>
    <name evidence="2" type="ORF">LECACI_7A009789</name>
</gene>
<dbReference type="InterPro" id="IPR018247">
    <property type="entry name" value="EF_Hand_1_Ca_BS"/>
</dbReference>
<dbReference type="Proteomes" id="UP001296104">
    <property type="component" value="Unassembled WGS sequence"/>
</dbReference>
<organism evidence="2 3">
    <name type="scientific">Lecanosticta acicola</name>
    <dbReference type="NCBI Taxonomy" id="111012"/>
    <lineage>
        <taxon>Eukaryota</taxon>
        <taxon>Fungi</taxon>
        <taxon>Dikarya</taxon>
        <taxon>Ascomycota</taxon>
        <taxon>Pezizomycotina</taxon>
        <taxon>Dothideomycetes</taxon>
        <taxon>Dothideomycetidae</taxon>
        <taxon>Mycosphaerellales</taxon>
        <taxon>Mycosphaerellaceae</taxon>
        <taxon>Lecanosticta</taxon>
    </lineage>
</organism>
<evidence type="ECO:0000259" key="1">
    <source>
        <dbReference type="Pfam" id="PF16761"/>
    </source>
</evidence>
<dbReference type="Pfam" id="PF16761">
    <property type="entry name" value="Clr2_transil"/>
    <property type="match status" value="1"/>
</dbReference>
<accession>A0AAI8Z931</accession>
<name>A0AAI8Z931_9PEZI</name>
<sequence length="234" mass="25750">MSAPSRDANYTALKPQAPTPLLRSEPPMQVKFLPPPVYSDGIDAGCTFEGFIRDDAYFCAVMATYLLDQGAIPGPGPYRFARLPDGYSGYRRISGDESVQVDRVIAGHPSGMYFTTTADFVDHLAWLQIDREGMVNPTCPCAMCSGTPRAGEEHLIREADFLPVRTAQLVEEHFGESAAALQPPPSPGELWCDWCLTLHSFGTPCDTDNDKQITEEEMELARELGLLEDTLENS</sequence>
<dbReference type="InterPro" id="IPR031915">
    <property type="entry name" value="Clr2_N"/>
</dbReference>
<reference evidence="2" key="1">
    <citation type="submission" date="2023-11" db="EMBL/GenBank/DDBJ databases">
        <authorList>
            <person name="Alioto T."/>
            <person name="Alioto T."/>
            <person name="Gomez Garrido J."/>
        </authorList>
    </citation>
    <scope>NUCLEOTIDE SEQUENCE</scope>
</reference>
<dbReference type="PROSITE" id="PS00018">
    <property type="entry name" value="EF_HAND_1"/>
    <property type="match status" value="1"/>
</dbReference>
<feature type="domain" description="Cryptic loci regulator 2 N-terminal" evidence="1">
    <location>
        <begin position="78"/>
        <end position="144"/>
    </location>
</feature>
<keyword evidence="3" id="KW-1185">Reference proteome</keyword>
<evidence type="ECO:0000313" key="2">
    <source>
        <dbReference type="EMBL" id="CAK4034631.1"/>
    </source>
</evidence>
<proteinExistence type="predicted"/>
<dbReference type="AlphaFoldDB" id="A0AAI8Z931"/>
<dbReference type="EMBL" id="CAVMBE010000127">
    <property type="protein sequence ID" value="CAK4034631.1"/>
    <property type="molecule type" value="Genomic_DNA"/>
</dbReference>
<protein>
    <recommendedName>
        <fullName evidence="1">Cryptic loci regulator 2 N-terminal domain-containing protein</fullName>
    </recommendedName>
</protein>